<accession>A0ABR3RM38</accession>
<dbReference type="Proteomes" id="UP001521785">
    <property type="component" value="Unassembled WGS sequence"/>
</dbReference>
<dbReference type="InterPro" id="IPR029058">
    <property type="entry name" value="AB_hydrolase_fold"/>
</dbReference>
<proteinExistence type="predicted"/>
<dbReference type="PANTHER" id="PTHR10272:SF14">
    <property type="entry name" value="PAF ACETYLHYDROLASE FAMILY PROTEIN"/>
    <property type="match status" value="1"/>
</dbReference>
<keyword evidence="3" id="KW-0442">Lipid degradation</keyword>
<comment type="caution">
    <text evidence="5">The sequence shown here is derived from an EMBL/GenBank/DDBJ whole genome shotgun (WGS) entry which is preliminary data.</text>
</comment>
<dbReference type="Gene3D" id="3.40.50.1820">
    <property type="entry name" value="alpha/beta hydrolase"/>
    <property type="match status" value="1"/>
</dbReference>
<dbReference type="EMBL" id="JAKJXO020000005">
    <property type="protein sequence ID" value="KAL1605328.1"/>
    <property type="molecule type" value="Genomic_DNA"/>
</dbReference>
<evidence type="ECO:0000256" key="1">
    <source>
        <dbReference type="ARBA" id="ARBA00013201"/>
    </source>
</evidence>
<sequence length="300" mass="32657">MPPATARFEDDKFAAYGLPNGTFRSLGLETCTSNLAPKPCSSGSLPLVVFSGALATSRTLYQSMLQSVAAAGYLVVSVDHPYDADIVELPNGTTVTGVDINDSELEDALTTRVKDIAFLYRQLTKPSLRTKLFPMHHHSGGLLKTAIFGHSFGGAAAAAATQQLSFVRGGLNVDGTMFGSVLESGLDRPFMLIGHDNKTQETDSSWKTVWPQLKAWKREIEVKGAAHYSFSDLPLITSVIGLQEKLPVEIEQVLGSIEGRRMMDLTVTYVTAFLNMVLRYGSEKDFVRADNEFTEVVVVT</sequence>
<gene>
    <name evidence="5" type="ORF">SLS60_004876</name>
</gene>
<evidence type="ECO:0000256" key="2">
    <source>
        <dbReference type="ARBA" id="ARBA00022801"/>
    </source>
</evidence>
<dbReference type="PANTHER" id="PTHR10272">
    <property type="entry name" value="PLATELET-ACTIVATING FACTOR ACETYLHYDROLASE"/>
    <property type="match status" value="1"/>
</dbReference>
<dbReference type="EC" id="3.1.1.47" evidence="1"/>
<keyword evidence="6" id="KW-1185">Reference proteome</keyword>
<keyword evidence="4" id="KW-0443">Lipid metabolism</keyword>
<name>A0ABR3RM38_9PLEO</name>
<organism evidence="5 6">
    <name type="scientific">Paraconiothyrium brasiliense</name>
    <dbReference type="NCBI Taxonomy" id="300254"/>
    <lineage>
        <taxon>Eukaryota</taxon>
        <taxon>Fungi</taxon>
        <taxon>Dikarya</taxon>
        <taxon>Ascomycota</taxon>
        <taxon>Pezizomycotina</taxon>
        <taxon>Dothideomycetes</taxon>
        <taxon>Pleosporomycetidae</taxon>
        <taxon>Pleosporales</taxon>
        <taxon>Massarineae</taxon>
        <taxon>Didymosphaeriaceae</taxon>
        <taxon>Paraconiothyrium</taxon>
    </lineage>
</organism>
<dbReference type="Pfam" id="PF03403">
    <property type="entry name" value="PAF-AH_p_II"/>
    <property type="match status" value="2"/>
</dbReference>
<evidence type="ECO:0000256" key="3">
    <source>
        <dbReference type="ARBA" id="ARBA00022963"/>
    </source>
</evidence>
<dbReference type="SUPFAM" id="SSF53474">
    <property type="entry name" value="alpha/beta-Hydrolases"/>
    <property type="match status" value="1"/>
</dbReference>
<keyword evidence="2" id="KW-0378">Hydrolase</keyword>
<protein>
    <recommendedName>
        <fullName evidence="1">1-alkyl-2-acetylglycerophosphocholine esterase</fullName>
        <ecNumber evidence="1">3.1.1.47</ecNumber>
    </recommendedName>
</protein>
<evidence type="ECO:0000313" key="5">
    <source>
        <dbReference type="EMBL" id="KAL1605328.1"/>
    </source>
</evidence>
<reference evidence="5 6" key="1">
    <citation type="submission" date="2024-02" db="EMBL/GenBank/DDBJ databases">
        <title>De novo assembly and annotation of 12 fungi associated with fruit tree decline syndrome in Ontario, Canada.</title>
        <authorList>
            <person name="Sulman M."/>
            <person name="Ellouze W."/>
            <person name="Ilyukhin E."/>
        </authorList>
    </citation>
    <scope>NUCLEOTIDE SEQUENCE [LARGE SCALE GENOMIC DNA]</scope>
    <source>
        <strain evidence="5 6">M42-189</strain>
    </source>
</reference>
<evidence type="ECO:0000313" key="6">
    <source>
        <dbReference type="Proteomes" id="UP001521785"/>
    </source>
</evidence>
<evidence type="ECO:0000256" key="4">
    <source>
        <dbReference type="ARBA" id="ARBA00023098"/>
    </source>
</evidence>